<evidence type="ECO:0000256" key="5">
    <source>
        <dbReference type="ARBA" id="ARBA00022792"/>
    </source>
</evidence>
<evidence type="ECO:0000313" key="10">
    <source>
        <dbReference type="EMBL" id="JAC23041.1"/>
    </source>
</evidence>
<evidence type="ECO:0000256" key="4">
    <source>
        <dbReference type="ARBA" id="ARBA00022692"/>
    </source>
</evidence>
<reference evidence="10" key="1">
    <citation type="submission" date="2014-03" db="EMBL/GenBank/DDBJ databases">
        <title>The sialotranscriptome of Amblyomma triste, Amblyomma parvum and Amblyomma cajennense ticks, uncovered by 454-based RNA-seq.</title>
        <authorList>
            <person name="Garcia G.R."/>
            <person name="Gardinassi L.G."/>
            <person name="Ribeiro J.M."/>
            <person name="Anatriello E."/>
            <person name="Ferreira B.R."/>
            <person name="Moreira H.N."/>
            <person name="Mafra C."/>
            <person name="Olegario M.M."/>
            <person name="Szabo P.J."/>
            <person name="Miranda-Santos I.K."/>
            <person name="Maruyama S.R."/>
        </authorList>
    </citation>
    <scope>NUCLEOTIDE SEQUENCE</scope>
    <source>
        <strain evidence="10">Uberlandia</strain>
        <tissue evidence="10">Salivary glands</tissue>
    </source>
</reference>
<dbReference type="CDD" id="cd22901">
    <property type="entry name" value="CcO_VIc"/>
    <property type="match status" value="1"/>
</dbReference>
<evidence type="ECO:0000256" key="3">
    <source>
        <dbReference type="ARBA" id="ARBA00007204"/>
    </source>
</evidence>
<keyword evidence="6 9" id="KW-1133">Transmembrane helix</keyword>
<evidence type="ECO:0000256" key="9">
    <source>
        <dbReference type="SAM" id="Phobius"/>
    </source>
</evidence>
<evidence type="ECO:0000256" key="1">
    <source>
        <dbReference type="ARBA" id="ARBA00004434"/>
    </source>
</evidence>
<comment type="subcellular location">
    <subcellularLocation>
        <location evidence="1">Mitochondrion inner membrane</location>
        <topology evidence="1">Single-pass membrane protein</topology>
    </subcellularLocation>
</comment>
<name>A0A023FMP8_AMBCJ</name>
<keyword evidence="5" id="KW-0999">Mitochondrion inner membrane</keyword>
<sequence length="73" mass="8433">MSQVARPQFHGLLKSHLRKHIAICLTLGVIGGAAWRFLYANPRKQRYADFYKNYDPEAEYQKMLKVGVLKPAQ</sequence>
<evidence type="ECO:0000256" key="2">
    <source>
        <dbReference type="ARBA" id="ARBA00004673"/>
    </source>
</evidence>
<evidence type="ECO:0000256" key="7">
    <source>
        <dbReference type="ARBA" id="ARBA00023128"/>
    </source>
</evidence>
<evidence type="ECO:0000256" key="8">
    <source>
        <dbReference type="ARBA" id="ARBA00023136"/>
    </source>
</evidence>
<dbReference type="InterPro" id="IPR037169">
    <property type="entry name" value="Cytochrome_c_oxidase_VIc_sf"/>
</dbReference>
<dbReference type="PANTHER" id="PTHR48416">
    <property type="entry name" value="CYTOCHROME C OXIDASE SUBUNIT 6C"/>
    <property type="match status" value="1"/>
</dbReference>
<accession>A0A023FMP8</accession>
<keyword evidence="4 9" id="KW-0812">Transmembrane</keyword>
<dbReference type="GO" id="GO:0005743">
    <property type="term" value="C:mitochondrial inner membrane"/>
    <property type="evidence" value="ECO:0007669"/>
    <property type="project" value="UniProtKB-SubCell"/>
</dbReference>
<dbReference type="AlphaFoldDB" id="A0A023FMP8"/>
<dbReference type="Pfam" id="PF02937">
    <property type="entry name" value="COX6C"/>
    <property type="match status" value="1"/>
</dbReference>
<comment type="similarity">
    <text evidence="3">Belongs to the cytochrome c oxidase subunit 6c family.</text>
</comment>
<dbReference type="PANTHER" id="PTHR48416:SF1">
    <property type="entry name" value="CYTOCHROME C OXIDASE SUBUNIT 6C"/>
    <property type="match status" value="1"/>
</dbReference>
<organism evidence="10">
    <name type="scientific">Amblyomma cajennense</name>
    <name type="common">Cayenne tick</name>
    <name type="synonym">Acarus cajennensis</name>
    <dbReference type="NCBI Taxonomy" id="34607"/>
    <lineage>
        <taxon>Eukaryota</taxon>
        <taxon>Metazoa</taxon>
        <taxon>Ecdysozoa</taxon>
        <taxon>Arthropoda</taxon>
        <taxon>Chelicerata</taxon>
        <taxon>Arachnida</taxon>
        <taxon>Acari</taxon>
        <taxon>Parasitiformes</taxon>
        <taxon>Ixodida</taxon>
        <taxon>Ixodoidea</taxon>
        <taxon>Ixodidae</taxon>
        <taxon>Amblyomminae</taxon>
        <taxon>Amblyomma</taxon>
    </lineage>
</organism>
<dbReference type="SUPFAM" id="SSF81415">
    <property type="entry name" value="Mitochondrial cytochrome c oxidase subunit VIc"/>
    <property type="match status" value="1"/>
</dbReference>
<keyword evidence="8 9" id="KW-0472">Membrane</keyword>
<proteinExistence type="evidence at transcript level"/>
<dbReference type="EMBL" id="GBBK01001441">
    <property type="protein sequence ID" value="JAC23041.1"/>
    <property type="molecule type" value="mRNA"/>
</dbReference>
<comment type="pathway">
    <text evidence="2">Energy metabolism; oxidative phosphorylation.</text>
</comment>
<dbReference type="InterPro" id="IPR034884">
    <property type="entry name" value="Cytochrome_c_oxidase_VIc/VIIs"/>
</dbReference>
<dbReference type="Gene3D" id="4.10.93.10">
    <property type="entry name" value="Mitochondrial cytochrome c oxidase subunit VIc/VIIs"/>
    <property type="match status" value="1"/>
</dbReference>
<dbReference type="InterPro" id="IPR051389">
    <property type="entry name" value="Cytochrome_c_oxidase_VIc"/>
</dbReference>
<feature type="transmembrane region" description="Helical" evidence="9">
    <location>
        <begin position="20"/>
        <end position="39"/>
    </location>
</feature>
<keyword evidence="7" id="KW-0496">Mitochondrion</keyword>
<protein>
    <submittedName>
        <fullName evidence="10">Putative cytochrome c oxidase subunit vic</fullName>
    </submittedName>
</protein>
<evidence type="ECO:0000256" key="6">
    <source>
        <dbReference type="ARBA" id="ARBA00022989"/>
    </source>
</evidence>